<dbReference type="SUPFAM" id="SSF55298">
    <property type="entry name" value="YjgF-like"/>
    <property type="match status" value="1"/>
</dbReference>
<reference evidence="2 3" key="1">
    <citation type="submission" date="2017-03" db="EMBL/GenBank/DDBJ databases">
        <title>Genome analysis of strain PAMC 26510.</title>
        <authorList>
            <person name="Oh H.-M."/>
            <person name="Yang J.-A."/>
        </authorList>
    </citation>
    <scope>NUCLEOTIDE SEQUENCE [LARGE SCALE GENOMIC DNA]</scope>
    <source>
        <strain evidence="2 3">PAMC 26510</strain>
    </source>
</reference>
<dbReference type="PANTHER" id="PTHR43760">
    <property type="entry name" value="ENDORIBONUCLEASE-RELATED"/>
    <property type="match status" value="1"/>
</dbReference>
<dbReference type="InterPro" id="IPR035959">
    <property type="entry name" value="RutC-like_sf"/>
</dbReference>
<dbReference type="Proteomes" id="UP000194546">
    <property type="component" value="Unassembled WGS sequence"/>
</dbReference>
<protein>
    <submittedName>
        <fullName evidence="2">Putative translation initiation inhibitor, yjgF family</fullName>
    </submittedName>
</protein>
<evidence type="ECO:0000259" key="1">
    <source>
        <dbReference type="Pfam" id="PF14588"/>
    </source>
</evidence>
<dbReference type="Gene3D" id="3.30.1330.40">
    <property type="entry name" value="RutC-like"/>
    <property type="match status" value="1"/>
</dbReference>
<proteinExistence type="predicted"/>
<sequence>MTIYQRLKDLNLELPAAPKPAASYVTVVEASNLIFVSGQGPLVGPQPVYTGRIGETLTQEDGYKAARLSAMNALAALDAEIGLDRVMRIVKLTGWVSSAPDFYFQHLVIDGASDLLIEVFGETGLHTRCALGVHVLPFNIPVEIELVAALKPEPVRGKG</sequence>
<organism evidence="2 3">
    <name type="scientific">Caballeronia sordidicola</name>
    <name type="common">Burkholderia sordidicola</name>
    <dbReference type="NCBI Taxonomy" id="196367"/>
    <lineage>
        <taxon>Bacteria</taxon>
        <taxon>Pseudomonadati</taxon>
        <taxon>Pseudomonadota</taxon>
        <taxon>Betaproteobacteria</taxon>
        <taxon>Burkholderiales</taxon>
        <taxon>Burkholderiaceae</taxon>
        <taxon>Caballeronia</taxon>
    </lineage>
</organism>
<evidence type="ECO:0000313" key="3">
    <source>
        <dbReference type="Proteomes" id="UP000194546"/>
    </source>
</evidence>
<gene>
    <name evidence="2" type="ORF">PAMC26510_34060</name>
</gene>
<dbReference type="CDD" id="cd02199">
    <property type="entry name" value="YjgF_YER057c_UK114_like_1"/>
    <property type="match status" value="1"/>
</dbReference>
<dbReference type="PANTHER" id="PTHR43760:SF1">
    <property type="entry name" value="ENDORIBONUCLEASE L-PSP_CHORISMATE MUTASE-LIKE DOMAIN-CONTAINING PROTEIN"/>
    <property type="match status" value="1"/>
</dbReference>
<name>A0A242M6P9_CABSO</name>
<dbReference type="EMBL" id="NBTY01000199">
    <property type="protein sequence ID" value="OTP66866.1"/>
    <property type="molecule type" value="Genomic_DNA"/>
</dbReference>
<dbReference type="RefSeq" id="WP_086383672.1">
    <property type="nucleotide sequence ID" value="NZ_NBTY01000199.1"/>
</dbReference>
<dbReference type="Pfam" id="PF14588">
    <property type="entry name" value="YjgF_endoribonc"/>
    <property type="match status" value="1"/>
</dbReference>
<comment type="caution">
    <text evidence="2">The sequence shown here is derived from an EMBL/GenBank/DDBJ whole genome shotgun (WGS) entry which is preliminary data.</text>
</comment>
<accession>A0A242M6P9</accession>
<feature type="domain" description="Endoribonuclease L-PSP/chorismate mutase-like" evidence="1">
    <location>
        <begin position="6"/>
        <end position="148"/>
    </location>
</feature>
<dbReference type="AlphaFoldDB" id="A0A242M6P9"/>
<dbReference type="InterPro" id="IPR013813">
    <property type="entry name" value="Endoribo_LPSP/chorism_mut-like"/>
</dbReference>
<evidence type="ECO:0000313" key="2">
    <source>
        <dbReference type="EMBL" id="OTP66866.1"/>
    </source>
</evidence>